<evidence type="ECO:0000259" key="2">
    <source>
        <dbReference type="Pfam" id="PF12146"/>
    </source>
</evidence>
<dbReference type="RefSeq" id="WP_039402885.1">
    <property type="nucleotide sequence ID" value="NZ_JTDK01000020.1"/>
</dbReference>
<dbReference type="InterPro" id="IPR022742">
    <property type="entry name" value="Hydrolase_4"/>
</dbReference>
<dbReference type="InterPro" id="IPR029058">
    <property type="entry name" value="AB_hydrolase_fold"/>
</dbReference>
<evidence type="ECO:0000313" key="3">
    <source>
        <dbReference type="EMBL" id="KHK95674.1"/>
    </source>
</evidence>
<dbReference type="Proteomes" id="UP000031030">
    <property type="component" value="Unassembled WGS sequence"/>
</dbReference>
<dbReference type="SUPFAM" id="SSF53474">
    <property type="entry name" value="alpha/beta-Hydrolases"/>
    <property type="match status" value="1"/>
</dbReference>
<protein>
    <submittedName>
        <fullName evidence="3">Lysophospholipase</fullName>
    </submittedName>
</protein>
<feature type="region of interest" description="Disordered" evidence="1">
    <location>
        <begin position="71"/>
        <end position="91"/>
    </location>
</feature>
<reference evidence="3 4" key="1">
    <citation type="submission" date="2014-11" db="EMBL/GenBank/DDBJ databases">
        <title>Genome sequence of Microbacterium mangrovi MUSC 115(T).</title>
        <authorList>
            <person name="Lee L.-H."/>
        </authorList>
    </citation>
    <scope>NUCLEOTIDE SEQUENCE [LARGE SCALE GENOMIC DNA]</scope>
    <source>
        <strain evidence="3 4">MUSC 115</strain>
    </source>
</reference>
<gene>
    <name evidence="3" type="ORF">LK09_18570</name>
</gene>
<dbReference type="Gene3D" id="3.40.50.1820">
    <property type="entry name" value="alpha/beta hydrolase"/>
    <property type="match status" value="1"/>
</dbReference>
<comment type="caution">
    <text evidence="3">The sequence shown here is derived from an EMBL/GenBank/DDBJ whole genome shotgun (WGS) entry which is preliminary data.</text>
</comment>
<dbReference type="EMBL" id="JTDK01000020">
    <property type="protein sequence ID" value="KHK95674.1"/>
    <property type="molecule type" value="Genomic_DNA"/>
</dbReference>
<evidence type="ECO:0000256" key="1">
    <source>
        <dbReference type="SAM" id="MobiDB-lite"/>
    </source>
</evidence>
<sequence>MPTRTAAFTDAGGIRIIYDVHTAFGVPEGQRPRGIVQLLHGIGEHAARYGELISILTAAGFTVYADDHRGHGRTGMQQHKGDAAKLGRPGRGGLRAAKDAVWQFTELIRAENPGVPLVILGHSWGSFLAQMLVNEHPEAYDGLVLTGSGLRTPFTLNTGNLNKPWDGPGANGSEWQSSDPAVQQAFLDDPLTTGETFQKLYGWIDSLRLSGRPRKGLAEERGSGIPTLLMVGRDDTLGGPRSVHLLADAYRTRSGFTDVTTLVYPDARHEIFNEVMRADVFADLVAWLDLRFQPRT</sequence>
<proteinExistence type="predicted"/>
<accession>A0A0B2A1K1</accession>
<dbReference type="Pfam" id="PF12146">
    <property type="entry name" value="Hydrolase_4"/>
    <property type="match status" value="1"/>
</dbReference>
<dbReference type="STRING" id="1348253.LK09_18570"/>
<keyword evidence="4" id="KW-1185">Reference proteome</keyword>
<evidence type="ECO:0000313" key="4">
    <source>
        <dbReference type="Proteomes" id="UP000031030"/>
    </source>
</evidence>
<name>A0A0B2A1K1_9MICO</name>
<dbReference type="OrthoDB" id="9806902at2"/>
<dbReference type="AlphaFoldDB" id="A0A0B2A1K1"/>
<feature type="domain" description="Serine aminopeptidase S33" evidence="2">
    <location>
        <begin position="30"/>
        <end position="274"/>
    </location>
</feature>
<organism evidence="3 4">
    <name type="scientific">Microbacterium mangrovi</name>
    <dbReference type="NCBI Taxonomy" id="1348253"/>
    <lineage>
        <taxon>Bacteria</taxon>
        <taxon>Bacillati</taxon>
        <taxon>Actinomycetota</taxon>
        <taxon>Actinomycetes</taxon>
        <taxon>Micrococcales</taxon>
        <taxon>Microbacteriaceae</taxon>
        <taxon>Microbacterium</taxon>
    </lineage>
</organism>
<dbReference type="InterPro" id="IPR051044">
    <property type="entry name" value="MAG_DAG_Lipase"/>
</dbReference>
<dbReference type="PANTHER" id="PTHR11614">
    <property type="entry name" value="PHOSPHOLIPASE-RELATED"/>
    <property type="match status" value="1"/>
</dbReference>